<evidence type="ECO:0000313" key="5">
    <source>
        <dbReference type="EMBL" id="MDV5171350.1"/>
    </source>
</evidence>
<evidence type="ECO:0000313" key="6">
    <source>
        <dbReference type="Proteomes" id="UP001186452"/>
    </source>
</evidence>
<proteinExistence type="predicted"/>
<dbReference type="InterPro" id="IPR011963">
    <property type="entry name" value="DHB_AMP_lig"/>
</dbReference>
<dbReference type="Gene3D" id="3.40.50.12780">
    <property type="entry name" value="N-terminal domain of ligase-like"/>
    <property type="match status" value="1"/>
</dbReference>
<evidence type="ECO:0000259" key="3">
    <source>
        <dbReference type="Pfam" id="PF00501"/>
    </source>
</evidence>
<dbReference type="CDD" id="cd05920">
    <property type="entry name" value="23DHB-AMP_lg"/>
    <property type="match status" value="1"/>
</dbReference>
<dbReference type="Pfam" id="PF00501">
    <property type="entry name" value="AMP-binding"/>
    <property type="match status" value="1"/>
</dbReference>
<dbReference type="Gene3D" id="3.30.300.30">
    <property type="match status" value="1"/>
</dbReference>
<dbReference type="NCBIfam" id="TIGR02275">
    <property type="entry name" value="DHB_AMP_lig"/>
    <property type="match status" value="1"/>
</dbReference>
<dbReference type="EMBL" id="JAWJZI010000012">
    <property type="protein sequence ID" value="MDV5171350.1"/>
    <property type="molecule type" value="Genomic_DNA"/>
</dbReference>
<dbReference type="InterPro" id="IPR025110">
    <property type="entry name" value="AMP-bd_C"/>
</dbReference>
<sequence>MSVEFTPWPAELAERYRKKGYWTDQLLADIVQRHQQKNSAKLALVCGDRKYSYQMLDQQSTKLALHLEQMGLEKGDTALVQLPNVAEFYIVYFALLKLGVVPVNALFSHNRLELSAYAKQVSPRLAIVSSQHKLFATDDFVRTLSEQNPSLQHWVVEGEANFGTSLTALLTSNQDSETVSLNNIPSRLDAGIDASGVAFFQLSGGSTGTPKLIPRTHNDYYYSVRASAEICQLSTGTVYLCALPAPHNFSLSSPGALGVFYAGGTVVLASDPSPMTCFSLIKKHHVTMTSLVPPAVTLWLQAVPESSGMLDSLQVLQVGGARLGESLARRIAPELGCQLQQVFGMAEGLVNYTRFDDSDWHRFHTQGRPISDDDEIRIVDEDGKFVPAGEPGALLTRGPYTIRGYFNSPGYNEQAFDDEGFYRSGDIVSMTSDGYLSVVGRDKDQINRGGEKVAAQEIENQLLALTEVSQAALVAMPDDVMGEKSCAFIVTTTTNTTLKPITIRKHLRACGIAEYKLPDRIEQVAALPMTPVGKIDKKALRQQIAEQINRQQTQSLNTKKDAIS</sequence>
<feature type="domain" description="AMP-binding enzyme C-terminal" evidence="4">
    <location>
        <begin position="457"/>
        <end position="534"/>
    </location>
</feature>
<dbReference type="SUPFAM" id="SSF56801">
    <property type="entry name" value="Acetyl-CoA synthetase-like"/>
    <property type="match status" value="1"/>
</dbReference>
<comment type="caution">
    <text evidence="5">The sequence shown here is derived from an EMBL/GenBank/DDBJ whole genome shotgun (WGS) entry which is preliminary data.</text>
</comment>
<keyword evidence="6" id="KW-1185">Reference proteome</keyword>
<dbReference type="Pfam" id="PF13193">
    <property type="entry name" value="AMP-binding_C"/>
    <property type="match status" value="1"/>
</dbReference>
<evidence type="ECO:0000259" key="4">
    <source>
        <dbReference type="Pfam" id="PF13193"/>
    </source>
</evidence>
<name>A0ABU3ZML6_9GAMM</name>
<evidence type="ECO:0000256" key="1">
    <source>
        <dbReference type="ARBA" id="ARBA00004924"/>
    </source>
</evidence>
<dbReference type="InterPro" id="IPR000873">
    <property type="entry name" value="AMP-dep_synth/lig_dom"/>
</dbReference>
<dbReference type="InterPro" id="IPR042099">
    <property type="entry name" value="ANL_N_sf"/>
</dbReference>
<comment type="pathway">
    <text evidence="1">Siderophore biosynthesis.</text>
</comment>
<gene>
    <name evidence="5" type="ORF">R2X38_20325</name>
</gene>
<organism evidence="5 6">
    <name type="scientific">Photobacterium rosenbergii</name>
    <dbReference type="NCBI Taxonomy" id="294936"/>
    <lineage>
        <taxon>Bacteria</taxon>
        <taxon>Pseudomonadati</taxon>
        <taxon>Pseudomonadota</taxon>
        <taxon>Gammaproteobacteria</taxon>
        <taxon>Vibrionales</taxon>
        <taxon>Vibrionaceae</taxon>
        <taxon>Photobacterium</taxon>
    </lineage>
</organism>
<dbReference type="PANTHER" id="PTHR43767">
    <property type="entry name" value="LONG-CHAIN-FATTY-ACID--COA LIGASE"/>
    <property type="match status" value="1"/>
</dbReference>
<dbReference type="PANTHER" id="PTHR43767:SF1">
    <property type="entry name" value="NONRIBOSOMAL PEPTIDE SYNTHASE PES1 (EUROFUNG)-RELATED"/>
    <property type="match status" value="1"/>
</dbReference>
<reference evidence="5 6" key="1">
    <citation type="submission" date="2023-10" db="EMBL/GenBank/DDBJ databases">
        <title>Marine bacteria isolated from horseshoe crab.</title>
        <authorList>
            <person name="Cheng T.H."/>
        </authorList>
    </citation>
    <scope>NUCLEOTIDE SEQUENCE [LARGE SCALE GENOMIC DNA]</scope>
    <source>
        <strain evidence="5 6">HSC6</strain>
    </source>
</reference>
<dbReference type="InterPro" id="IPR050237">
    <property type="entry name" value="ATP-dep_AMP-bd_enzyme"/>
</dbReference>
<evidence type="ECO:0000256" key="2">
    <source>
        <dbReference type="ARBA" id="ARBA00022598"/>
    </source>
</evidence>
<feature type="domain" description="AMP-dependent synthetase/ligase" evidence="3">
    <location>
        <begin position="32"/>
        <end position="406"/>
    </location>
</feature>
<dbReference type="RefSeq" id="WP_317524176.1">
    <property type="nucleotide sequence ID" value="NZ_JAWJZI010000012.1"/>
</dbReference>
<protein>
    <submittedName>
        <fullName evidence="5">(2,3-dihydroxybenzoyl)adenylate synthase</fullName>
    </submittedName>
</protein>
<dbReference type="PROSITE" id="PS00455">
    <property type="entry name" value="AMP_BINDING"/>
    <property type="match status" value="1"/>
</dbReference>
<dbReference type="InterPro" id="IPR045851">
    <property type="entry name" value="AMP-bd_C_sf"/>
</dbReference>
<accession>A0ABU3ZML6</accession>
<keyword evidence="2" id="KW-0436">Ligase</keyword>
<dbReference type="Proteomes" id="UP001186452">
    <property type="component" value="Unassembled WGS sequence"/>
</dbReference>
<dbReference type="NCBIfam" id="NF008192">
    <property type="entry name" value="PRK10946.1"/>
    <property type="match status" value="1"/>
</dbReference>
<dbReference type="InterPro" id="IPR020845">
    <property type="entry name" value="AMP-binding_CS"/>
</dbReference>